<feature type="active site" description="Charge relay system" evidence="5 6">
    <location>
        <position position="405"/>
    </location>
</feature>
<evidence type="ECO:0000259" key="8">
    <source>
        <dbReference type="Pfam" id="PF00082"/>
    </source>
</evidence>
<dbReference type="SUPFAM" id="SSF49785">
    <property type="entry name" value="Galactose-binding domain-like"/>
    <property type="match status" value="1"/>
</dbReference>
<feature type="chain" id="PRO_5039634761" evidence="7">
    <location>
        <begin position="32"/>
        <end position="1448"/>
    </location>
</feature>
<dbReference type="SUPFAM" id="SSF50969">
    <property type="entry name" value="YVTN repeat-like/Quinoprotein amine dehydrogenase"/>
    <property type="match status" value="1"/>
</dbReference>
<dbReference type="InterPro" id="IPR036852">
    <property type="entry name" value="Peptidase_S8/S53_dom_sf"/>
</dbReference>
<evidence type="ECO:0000313" key="11">
    <source>
        <dbReference type="EMBL" id="RZU53329.1"/>
    </source>
</evidence>
<evidence type="ECO:0000256" key="7">
    <source>
        <dbReference type="SAM" id="SignalP"/>
    </source>
</evidence>
<name>A0A4Q7ZS89_9ACTN</name>
<keyword evidence="3 6" id="KW-0378">Hydrolase</keyword>
<evidence type="ECO:0000313" key="12">
    <source>
        <dbReference type="Proteomes" id="UP000292564"/>
    </source>
</evidence>
<dbReference type="PANTHER" id="PTHR43399:SF4">
    <property type="entry name" value="CELL WALL-ASSOCIATED PROTEASE"/>
    <property type="match status" value="1"/>
</dbReference>
<dbReference type="Pfam" id="PF13620">
    <property type="entry name" value="CarboxypepD_reg"/>
    <property type="match status" value="3"/>
</dbReference>
<proteinExistence type="inferred from homology"/>
<feature type="domain" description="Malectin" evidence="9">
    <location>
        <begin position="1291"/>
        <end position="1441"/>
    </location>
</feature>
<dbReference type="GO" id="GO:0030246">
    <property type="term" value="F:carbohydrate binding"/>
    <property type="evidence" value="ECO:0007669"/>
    <property type="project" value="InterPro"/>
</dbReference>
<feature type="active site" description="Charge relay system" evidence="5 6">
    <location>
        <position position="232"/>
    </location>
</feature>
<evidence type="ECO:0000256" key="6">
    <source>
        <dbReference type="PROSITE-ProRule" id="PRU01240"/>
    </source>
</evidence>
<dbReference type="GO" id="GO:0004252">
    <property type="term" value="F:serine-type endopeptidase activity"/>
    <property type="evidence" value="ECO:0007669"/>
    <property type="project" value="UniProtKB-UniRule"/>
</dbReference>
<evidence type="ECO:0000259" key="9">
    <source>
        <dbReference type="Pfam" id="PF11721"/>
    </source>
</evidence>
<evidence type="ECO:0000256" key="1">
    <source>
        <dbReference type="ARBA" id="ARBA00011073"/>
    </source>
</evidence>
<evidence type="ECO:0000256" key="5">
    <source>
        <dbReference type="PIRSR" id="PIRSR615500-1"/>
    </source>
</evidence>
<dbReference type="Pfam" id="PF19190">
    <property type="entry name" value="BACON_2"/>
    <property type="match status" value="1"/>
</dbReference>
<dbReference type="InterPro" id="IPR000209">
    <property type="entry name" value="Peptidase_S8/S53_dom"/>
</dbReference>
<dbReference type="Gene3D" id="2.60.120.430">
    <property type="entry name" value="Galactose-binding lectin"/>
    <property type="match status" value="1"/>
</dbReference>
<evidence type="ECO:0000256" key="4">
    <source>
        <dbReference type="ARBA" id="ARBA00022825"/>
    </source>
</evidence>
<keyword evidence="12" id="KW-1185">Reference proteome</keyword>
<dbReference type="Pfam" id="PF11721">
    <property type="entry name" value="Malectin"/>
    <property type="match status" value="1"/>
</dbReference>
<dbReference type="InterPro" id="IPR008969">
    <property type="entry name" value="CarboxyPept-like_regulatory"/>
</dbReference>
<evidence type="ECO:0000256" key="2">
    <source>
        <dbReference type="ARBA" id="ARBA00022670"/>
    </source>
</evidence>
<gene>
    <name evidence="11" type="ORF">EV385_5249</name>
</gene>
<dbReference type="InterPro" id="IPR011044">
    <property type="entry name" value="Quino_amine_DH_bsu"/>
</dbReference>
<feature type="active site" description="Charge relay system" evidence="5 6">
    <location>
        <position position="180"/>
    </location>
</feature>
<dbReference type="PROSITE" id="PS00138">
    <property type="entry name" value="SUBTILASE_SER"/>
    <property type="match status" value="1"/>
</dbReference>
<dbReference type="Gene3D" id="3.40.50.200">
    <property type="entry name" value="Peptidase S8/S53 domain"/>
    <property type="match status" value="1"/>
</dbReference>
<accession>A0A4Q7ZS89</accession>
<dbReference type="PANTHER" id="PTHR43399">
    <property type="entry name" value="SUBTILISIN-RELATED"/>
    <property type="match status" value="1"/>
</dbReference>
<evidence type="ECO:0000259" key="10">
    <source>
        <dbReference type="Pfam" id="PF19190"/>
    </source>
</evidence>
<dbReference type="GO" id="GO:0006508">
    <property type="term" value="P:proteolysis"/>
    <property type="evidence" value="ECO:0007669"/>
    <property type="project" value="UniProtKB-KW"/>
</dbReference>
<dbReference type="PROSITE" id="PS51892">
    <property type="entry name" value="SUBTILASE"/>
    <property type="match status" value="1"/>
</dbReference>
<dbReference type="InterPro" id="IPR024361">
    <property type="entry name" value="BACON"/>
</dbReference>
<feature type="signal peptide" evidence="7">
    <location>
        <begin position="1"/>
        <end position="31"/>
    </location>
</feature>
<keyword evidence="2 6" id="KW-0645">Protease</keyword>
<dbReference type="SUPFAM" id="SSF52743">
    <property type="entry name" value="Subtilisin-like"/>
    <property type="match status" value="1"/>
</dbReference>
<dbReference type="InterPro" id="IPR023828">
    <property type="entry name" value="Peptidase_S8_Ser-AS"/>
</dbReference>
<dbReference type="InterPro" id="IPR015500">
    <property type="entry name" value="Peptidase_S8_subtilisin-rel"/>
</dbReference>
<evidence type="ECO:0000256" key="3">
    <source>
        <dbReference type="ARBA" id="ARBA00022801"/>
    </source>
</evidence>
<dbReference type="SUPFAM" id="SSF49452">
    <property type="entry name" value="Starch-binding domain-like"/>
    <property type="match status" value="2"/>
</dbReference>
<comment type="caution">
    <text evidence="11">The sequence shown here is derived from an EMBL/GenBank/DDBJ whole genome shotgun (WGS) entry which is preliminary data.</text>
</comment>
<keyword evidence="4 6" id="KW-0720">Serine protease</keyword>
<dbReference type="InterPro" id="IPR051048">
    <property type="entry name" value="Peptidase_S8/S53_subtilisin"/>
</dbReference>
<dbReference type="Proteomes" id="UP000292564">
    <property type="component" value="Unassembled WGS sequence"/>
</dbReference>
<dbReference type="InterPro" id="IPR008979">
    <property type="entry name" value="Galactose-bd-like_sf"/>
</dbReference>
<dbReference type="InterPro" id="IPR021720">
    <property type="entry name" value="Malectin_dom"/>
</dbReference>
<dbReference type="PRINTS" id="PR00723">
    <property type="entry name" value="SUBTILISIN"/>
</dbReference>
<feature type="domain" description="Peptidase S8/S53" evidence="8">
    <location>
        <begin position="171"/>
        <end position="459"/>
    </location>
</feature>
<dbReference type="SUPFAM" id="SSF49464">
    <property type="entry name" value="Carboxypeptidase regulatory domain-like"/>
    <property type="match status" value="1"/>
</dbReference>
<dbReference type="EMBL" id="SHKY01000001">
    <property type="protein sequence ID" value="RZU53329.1"/>
    <property type="molecule type" value="Genomic_DNA"/>
</dbReference>
<sequence length="1448" mass="154325">MRLTAKPPPRLAWIAFLAAILAMPLSLGAPAAAATRESGTPGPTSTFFVLLKSRPDLRSAPTRARHADRTRYVYETAKANADNSQAGLRRLLTDRNVAFTAYWITNAIKVTGTKDLMTELRQRPEVRDVVPDRSYHVVQPVAKKAAGTRGTEWNIDRVRAPEVWQTYGVRGDGIVVGTIDTGAQYDHPAIARQYRGAPAPGTPGTLDHQYSWFDPSYVCGNPSETPCDNVGHGTHVLGTVLGNDGAGNETGVAPGARWIAAKGCETNDCSLSALLASGQWMVAPTDLSGANPRPDLAPDIINNSWGSNGQGDPFYADMVATWRAAGIFATFAVGNDDGNCNTAFSPGDYDNTYAVGSFNAGNNASWFSGRGPTLDGRVKPDIAAPGEDIRSSVPGGRYEAWSGTSMATPHVTGTVALMWSAARALPGDVTTTTALLDQSAVDTDNEQCGGIPQDNNVFGEGRLDAYEAVTRSPRGPVGGLAGTVRSGGQALPDTTITATGPQTRTARSDAQGSYALPSLPVGRYTVTAWAFGYRPQEAGVDITEEVTSSQDFDLEVAARHVVSGNVDDDTGAPVSGATVHLVDTPLPAVSTDAQGAFRIPDVPDGEYDLSVARGHCLLPQRVHVHVFDDEIADVTMPHRSDDAGHVCETVAPDWVDTDTVLPLQGDDASAPLTLPFPVTLYDQQHVDGYVTTNGFVSFTSSAPILGNQPIPNTDEPNGAVYAFWDDLVVSDGATVRTGLTGTAPDRRFAVEWRDVWILGTGPNARVTAEIVFHENGQIVLQYRGIGDDPAERGASATVGIENEQGTSALQYSSDQQVLADDTAILIHVPGTGMVRGTVTDANDGGPVAGAQVTVVQSGQPQRSSRTDDAGRYQLRMHVGTATLRAERDHYQSGQAQVSLEREGEIVVRDFSLRTARVTVTAVPLQIVAPAGQQRQRTLTLGNTGVVASDWQIKESGGAAALSPARVNRPAAFDADARTSRGLPATVRSTAAPAAVGEVLASWPATGLQIGWGIGQERSNIWISDGPGVRNGSFTLDGTPRSEGWPTPWSGQWAADMAYLPARQMVCQVAVGADNGIYCWNPRTGTVEQHITGPDWTRISQRGLAYRADDDSFYIGGWNEGVIYHIKGPGHPDAGALIGQCSPADRTISGLSWNDAFGRLWMATNSETDRIYSLNPDTCETLSTLAPPDTNAYTGGGLETDPGGNLWYVSQGSPSTVSLIDSGMPNFTDVPWLTVTPATGTLAPGEQRQLTVNVDTTGLAPGRYGATIFVQSDSGRDPTLTVPITLVVPKYQAALNAGGGSYTDTGQDRWEPDRAYTPGGFGYLTTVDRVDSTLRTINGTADQPLYRHQRERAYEYRFDGVPNGVYRIDLKFAELQPRLPNTRLFDVIVEDRLEIPALDVAGAVGSLTALDRTLTVTVTDGQLNVRLVNRRGGTIINAIRVTERPDLVR</sequence>
<comment type="similarity">
    <text evidence="1 6">Belongs to the peptidase S8 family.</text>
</comment>
<organism evidence="11 12">
    <name type="scientific">Krasilnikovia cinnamomea</name>
    <dbReference type="NCBI Taxonomy" id="349313"/>
    <lineage>
        <taxon>Bacteria</taxon>
        <taxon>Bacillati</taxon>
        <taxon>Actinomycetota</taxon>
        <taxon>Actinomycetes</taxon>
        <taxon>Micromonosporales</taxon>
        <taxon>Micromonosporaceae</taxon>
        <taxon>Krasilnikovia</taxon>
    </lineage>
</organism>
<feature type="domain" description="BACON" evidence="10">
    <location>
        <begin position="1231"/>
        <end position="1273"/>
    </location>
</feature>
<dbReference type="InterPro" id="IPR013784">
    <property type="entry name" value="Carb-bd-like_fold"/>
</dbReference>
<dbReference type="Gene3D" id="2.60.40.1120">
    <property type="entry name" value="Carboxypeptidase-like, regulatory domain"/>
    <property type="match status" value="3"/>
</dbReference>
<keyword evidence="7" id="KW-0732">Signal</keyword>
<protein>
    <submittedName>
        <fullName evidence="11">Subtilisin family serine protease</fullName>
    </submittedName>
</protein>
<dbReference type="RefSeq" id="WP_165449597.1">
    <property type="nucleotide sequence ID" value="NZ_SHKY01000001.1"/>
</dbReference>
<reference evidence="11 12" key="1">
    <citation type="submission" date="2019-02" db="EMBL/GenBank/DDBJ databases">
        <title>Sequencing the genomes of 1000 actinobacteria strains.</title>
        <authorList>
            <person name="Klenk H.-P."/>
        </authorList>
    </citation>
    <scope>NUCLEOTIDE SEQUENCE [LARGE SCALE GENOMIC DNA]</scope>
    <source>
        <strain evidence="11 12">DSM 45162</strain>
    </source>
</reference>
<dbReference type="Pfam" id="PF00082">
    <property type="entry name" value="Peptidase_S8"/>
    <property type="match status" value="1"/>
</dbReference>